<dbReference type="EMBL" id="JADOBH010000004">
    <property type="protein sequence ID" value="MBF7957558.1"/>
    <property type="molecule type" value="Genomic_DNA"/>
</dbReference>
<keyword evidence="2" id="KW-0732">Signal</keyword>
<sequence>MRRIMLALTVLIAGTAAAEDTTAQHTPATYINILCSSALNKPDGSVDYFRNQIKDVSTRSQSPSAINRTEFDEEEADKVIETWTSLSKAEREKVTTQQQCQDTLTKRYQAG</sequence>
<keyword evidence="4" id="KW-1185">Reference proteome</keyword>
<reference evidence="3 4" key="1">
    <citation type="submission" date="2020-11" db="EMBL/GenBank/DDBJ databases">
        <title>Taxonomic investigation of Rahnella spp.</title>
        <authorList>
            <person name="Lee S.D."/>
        </authorList>
    </citation>
    <scope>NUCLEOTIDE SEQUENCE [LARGE SCALE GENOMIC DNA]</scope>
    <source>
        <strain evidence="3 4">SAP-10</strain>
    </source>
</reference>
<feature type="region of interest" description="Disordered" evidence="1">
    <location>
        <begin position="91"/>
        <end position="111"/>
    </location>
</feature>
<dbReference type="RefSeq" id="WP_195817776.1">
    <property type="nucleotide sequence ID" value="NZ_JADOBH010000004.1"/>
</dbReference>
<protein>
    <recommendedName>
        <fullName evidence="5">Secreted protein</fullName>
    </recommendedName>
</protein>
<dbReference type="Proteomes" id="UP000600307">
    <property type="component" value="Unassembled WGS sequence"/>
</dbReference>
<organism evidence="3 4">
    <name type="scientific">Rahnella victoriana</name>
    <dbReference type="NCBI Taxonomy" id="1510570"/>
    <lineage>
        <taxon>Bacteria</taxon>
        <taxon>Pseudomonadati</taxon>
        <taxon>Pseudomonadota</taxon>
        <taxon>Gammaproteobacteria</taxon>
        <taxon>Enterobacterales</taxon>
        <taxon>Yersiniaceae</taxon>
        <taxon>Rahnella</taxon>
    </lineage>
</organism>
<evidence type="ECO:0000256" key="1">
    <source>
        <dbReference type="SAM" id="MobiDB-lite"/>
    </source>
</evidence>
<evidence type="ECO:0008006" key="5">
    <source>
        <dbReference type="Google" id="ProtNLM"/>
    </source>
</evidence>
<evidence type="ECO:0000313" key="4">
    <source>
        <dbReference type="Proteomes" id="UP000600307"/>
    </source>
</evidence>
<accession>A0ABS0DUJ4</accession>
<feature type="chain" id="PRO_5047525084" description="Secreted protein" evidence="2">
    <location>
        <begin position="19"/>
        <end position="111"/>
    </location>
</feature>
<evidence type="ECO:0000256" key="2">
    <source>
        <dbReference type="SAM" id="SignalP"/>
    </source>
</evidence>
<gene>
    <name evidence="3" type="ORF">IV431_18515</name>
</gene>
<proteinExistence type="predicted"/>
<comment type="caution">
    <text evidence="3">The sequence shown here is derived from an EMBL/GenBank/DDBJ whole genome shotgun (WGS) entry which is preliminary data.</text>
</comment>
<name>A0ABS0DUJ4_9GAMM</name>
<feature type="signal peptide" evidence="2">
    <location>
        <begin position="1"/>
        <end position="18"/>
    </location>
</feature>
<evidence type="ECO:0000313" key="3">
    <source>
        <dbReference type="EMBL" id="MBF7957558.1"/>
    </source>
</evidence>